<dbReference type="RefSeq" id="WP_203830703.1">
    <property type="nucleotide sequence ID" value="NZ_BAAATY010000057.1"/>
</dbReference>
<gene>
    <name evidence="1" type="ORF">Apa02nite_091570</name>
</gene>
<name>A0ABQ4BQT1_9ACTN</name>
<protein>
    <submittedName>
        <fullName evidence="1">Uncharacterized protein</fullName>
    </submittedName>
</protein>
<evidence type="ECO:0000313" key="1">
    <source>
        <dbReference type="EMBL" id="GIE73049.1"/>
    </source>
</evidence>
<proteinExistence type="predicted"/>
<keyword evidence="2" id="KW-1185">Reference proteome</keyword>
<reference evidence="1 2" key="1">
    <citation type="submission" date="2021-01" db="EMBL/GenBank/DDBJ databases">
        <title>Whole genome shotgun sequence of Actinoplanes palleronii NBRC 14916.</title>
        <authorList>
            <person name="Komaki H."/>
            <person name="Tamura T."/>
        </authorList>
    </citation>
    <scope>NUCLEOTIDE SEQUENCE [LARGE SCALE GENOMIC DNA]</scope>
    <source>
        <strain evidence="1 2">NBRC 14916</strain>
    </source>
</reference>
<accession>A0ABQ4BQT1</accession>
<evidence type="ECO:0000313" key="2">
    <source>
        <dbReference type="Proteomes" id="UP000624709"/>
    </source>
</evidence>
<dbReference type="EMBL" id="BOMS01000163">
    <property type="protein sequence ID" value="GIE73049.1"/>
    <property type="molecule type" value="Genomic_DNA"/>
</dbReference>
<comment type="caution">
    <text evidence="1">The sequence shown here is derived from an EMBL/GenBank/DDBJ whole genome shotgun (WGS) entry which is preliminary data.</text>
</comment>
<sequence length="69" mass="7455">MHRAIGLRTPLPPQSMDLVVVTSRLDGLRDRWGDRLLAEAHRIGRRVIVTPAAGPSAAPDPAPALPSQR</sequence>
<organism evidence="1 2">
    <name type="scientific">Actinoplanes palleronii</name>
    <dbReference type="NCBI Taxonomy" id="113570"/>
    <lineage>
        <taxon>Bacteria</taxon>
        <taxon>Bacillati</taxon>
        <taxon>Actinomycetota</taxon>
        <taxon>Actinomycetes</taxon>
        <taxon>Micromonosporales</taxon>
        <taxon>Micromonosporaceae</taxon>
        <taxon>Actinoplanes</taxon>
    </lineage>
</organism>
<dbReference type="Proteomes" id="UP000624709">
    <property type="component" value="Unassembled WGS sequence"/>
</dbReference>